<reference evidence="1" key="1">
    <citation type="submission" date="2023-03" db="UniProtKB">
        <authorList>
            <consortium name="EnsemblPlants"/>
        </authorList>
    </citation>
    <scope>IDENTIFICATION</scope>
</reference>
<dbReference type="EnsemblPlants" id="MELO3C035378.2.1">
    <property type="protein sequence ID" value="MELO3C035378.2.1"/>
    <property type="gene ID" value="MELO3C035378.2"/>
</dbReference>
<proteinExistence type="predicted"/>
<protein>
    <submittedName>
        <fullName evidence="1">Uncharacterized protein</fullName>
    </submittedName>
</protein>
<name>A0A9I9EL62_CUCME</name>
<accession>A0A9I9EL62</accession>
<dbReference type="AlphaFoldDB" id="A0A9I9EL62"/>
<dbReference type="Gramene" id="MELO3C035378.2.1">
    <property type="protein sequence ID" value="MELO3C035378.2.1"/>
    <property type="gene ID" value="MELO3C035378.2"/>
</dbReference>
<evidence type="ECO:0000313" key="1">
    <source>
        <dbReference type="EnsemblPlants" id="MELO3C035378.2.1"/>
    </source>
</evidence>
<sequence length="75" mass="8195">MKVAGTLPIEITGLLGNGILDRVYTNCGKEDGTKPDESLNSLHSNAHLIHRAISPEVLPESIRAVKPYLQKFIDV</sequence>
<organism evidence="1">
    <name type="scientific">Cucumis melo</name>
    <name type="common">Muskmelon</name>
    <dbReference type="NCBI Taxonomy" id="3656"/>
    <lineage>
        <taxon>Eukaryota</taxon>
        <taxon>Viridiplantae</taxon>
        <taxon>Streptophyta</taxon>
        <taxon>Embryophyta</taxon>
        <taxon>Tracheophyta</taxon>
        <taxon>Spermatophyta</taxon>
        <taxon>Magnoliopsida</taxon>
        <taxon>eudicotyledons</taxon>
        <taxon>Gunneridae</taxon>
        <taxon>Pentapetalae</taxon>
        <taxon>rosids</taxon>
        <taxon>fabids</taxon>
        <taxon>Cucurbitales</taxon>
        <taxon>Cucurbitaceae</taxon>
        <taxon>Benincaseae</taxon>
        <taxon>Cucumis</taxon>
    </lineage>
</organism>